<feature type="transmembrane region" description="Helical" evidence="1">
    <location>
        <begin position="53"/>
        <end position="82"/>
    </location>
</feature>
<sequence length="180" mass="20553">MQEITRTQYRIVAMTNVRHHTYPLRFIASLLWLGFVMAISFMEAPLKFQAPAVSLAIGLGIGKIIFAALNKVEWVMLLIIVLSFMMSGVTRKNWLWLGLVFIILAVQSVYLLPVLDARASMIINGGSPPQNNNHFFYIALEVLKSMLLLVMTFQFIYGKNYIGRKSQQFETTEEFVIKSK</sequence>
<evidence type="ECO:0000313" key="2">
    <source>
        <dbReference type="EMBL" id="MDN5216813.1"/>
    </source>
</evidence>
<keyword evidence="1" id="KW-0812">Transmembrane</keyword>
<gene>
    <name evidence="2" type="ORF">QQ020_32380</name>
</gene>
<evidence type="ECO:0008006" key="4">
    <source>
        <dbReference type="Google" id="ProtNLM"/>
    </source>
</evidence>
<feature type="transmembrane region" description="Helical" evidence="1">
    <location>
        <begin position="21"/>
        <end position="41"/>
    </location>
</feature>
<evidence type="ECO:0000256" key="1">
    <source>
        <dbReference type="SAM" id="Phobius"/>
    </source>
</evidence>
<organism evidence="2 3">
    <name type="scientific">Agaribacillus aureus</name>
    <dbReference type="NCBI Taxonomy" id="3051825"/>
    <lineage>
        <taxon>Bacteria</taxon>
        <taxon>Pseudomonadati</taxon>
        <taxon>Bacteroidota</taxon>
        <taxon>Cytophagia</taxon>
        <taxon>Cytophagales</taxon>
        <taxon>Splendidivirgaceae</taxon>
        <taxon>Agaribacillus</taxon>
    </lineage>
</organism>
<name>A0ABT8LKI7_9BACT</name>
<accession>A0ABT8LKI7</accession>
<keyword evidence="1" id="KW-1133">Transmembrane helix</keyword>
<evidence type="ECO:0000313" key="3">
    <source>
        <dbReference type="Proteomes" id="UP001172083"/>
    </source>
</evidence>
<keyword evidence="1" id="KW-0472">Membrane</keyword>
<dbReference type="Proteomes" id="UP001172083">
    <property type="component" value="Unassembled WGS sequence"/>
</dbReference>
<comment type="caution">
    <text evidence="2">The sequence shown here is derived from an EMBL/GenBank/DDBJ whole genome shotgun (WGS) entry which is preliminary data.</text>
</comment>
<proteinExistence type="predicted"/>
<keyword evidence="3" id="KW-1185">Reference proteome</keyword>
<feature type="transmembrane region" description="Helical" evidence="1">
    <location>
        <begin position="135"/>
        <end position="157"/>
    </location>
</feature>
<dbReference type="RefSeq" id="WP_346762150.1">
    <property type="nucleotide sequence ID" value="NZ_JAUJEB010000011.1"/>
</dbReference>
<protein>
    <recommendedName>
        <fullName evidence="4">Transmembrane protein</fullName>
    </recommendedName>
</protein>
<feature type="transmembrane region" description="Helical" evidence="1">
    <location>
        <begin position="94"/>
        <end position="115"/>
    </location>
</feature>
<dbReference type="EMBL" id="JAUJEB010000011">
    <property type="protein sequence ID" value="MDN5216813.1"/>
    <property type="molecule type" value="Genomic_DNA"/>
</dbReference>
<reference evidence="2" key="1">
    <citation type="submission" date="2023-06" db="EMBL/GenBank/DDBJ databases">
        <title>Genomic of Agaribacillus aureum.</title>
        <authorList>
            <person name="Wang G."/>
        </authorList>
    </citation>
    <scope>NUCLEOTIDE SEQUENCE</scope>
    <source>
        <strain evidence="2">BMA12</strain>
    </source>
</reference>